<name>A0A024TB07_9STRA</name>
<accession>A0A024TB07</accession>
<dbReference type="PROSITE" id="PS50003">
    <property type="entry name" value="PH_DOMAIN"/>
    <property type="match status" value="1"/>
</dbReference>
<dbReference type="Pfam" id="PF00169">
    <property type="entry name" value="PH"/>
    <property type="match status" value="1"/>
</dbReference>
<dbReference type="EMBL" id="KI914013">
    <property type="protein sequence ID" value="ETV91194.1"/>
    <property type="molecule type" value="Genomic_DNA"/>
</dbReference>
<dbReference type="GO" id="GO:0045595">
    <property type="term" value="P:regulation of cell differentiation"/>
    <property type="evidence" value="ECO:0007669"/>
    <property type="project" value="TreeGrafter"/>
</dbReference>
<dbReference type="SUPFAM" id="SSF50729">
    <property type="entry name" value="PH domain-like"/>
    <property type="match status" value="1"/>
</dbReference>
<dbReference type="Gene3D" id="2.30.29.30">
    <property type="entry name" value="Pleckstrin-homology domain (PH domain)/Phosphotyrosine-binding domain (PTB)"/>
    <property type="match status" value="1"/>
</dbReference>
<evidence type="ECO:0000313" key="4">
    <source>
        <dbReference type="EMBL" id="ETV91194.1"/>
    </source>
</evidence>
<evidence type="ECO:0000256" key="1">
    <source>
        <dbReference type="ARBA" id="ARBA00004370"/>
    </source>
</evidence>
<proteinExistence type="predicted"/>
<comment type="subcellular location">
    <subcellularLocation>
        <location evidence="1">Membrane</location>
    </subcellularLocation>
</comment>
<dbReference type="OrthoDB" id="185175at2759"/>
<feature type="domain" description="PH" evidence="3">
    <location>
        <begin position="22"/>
        <end position="123"/>
    </location>
</feature>
<dbReference type="InterPro" id="IPR011993">
    <property type="entry name" value="PH-like_dom_sf"/>
</dbReference>
<dbReference type="GeneID" id="20091244"/>
<organism evidence="4">
    <name type="scientific">Aphanomyces invadans</name>
    <dbReference type="NCBI Taxonomy" id="157072"/>
    <lineage>
        <taxon>Eukaryota</taxon>
        <taxon>Sar</taxon>
        <taxon>Stramenopiles</taxon>
        <taxon>Oomycota</taxon>
        <taxon>Saprolegniomycetes</taxon>
        <taxon>Saprolegniales</taxon>
        <taxon>Verrucalvaceae</taxon>
        <taxon>Aphanomyces</taxon>
    </lineage>
</organism>
<dbReference type="SMART" id="SM00233">
    <property type="entry name" value="PH"/>
    <property type="match status" value="1"/>
</dbReference>
<dbReference type="AlphaFoldDB" id="A0A024TB07"/>
<protein>
    <recommendedName>
        <fullName evidence="3">PH domain-containing protein</fullName>
    </recommendedName>
</protein>
<evidence type="ECO:0000259" key="3">
    <source>
        <dbReference type="PROSITE" id="PS50003"/>
    </source>
</evidence>
<dbReference type="PANTHER" id="PTHR14309">
    <property type="entry name" value="EXPRESSED PROTEIN"/>
    <property type="match status" value="1"/>
</dbReference>
<sequence length="147" mass="16422">MSAFERHSMSLMSVRACQDVSAVLHSGVLYKQGRVVRNWKLRYMTLTPESLTYYSSEGGELKGTVDVRYCMPSHLEIVPPSVVDFGASKWRLAIQTPSRRLVVAAPSEHAMHAWAFALLTLFKSNEGRFVQQGVVPVAPRGRRSSIV</sequence>
<evidence type="ECO:0000256" key="2">
    <source>
        <dbReference type="ARBA" id="ARBA00023136"/>
    </source>
</evidence>
<gene>
    <name evidence="4" type="ORF">H310_14194</name>
</gene>
<dbReference type="InterPro" id="IPR001849">
    <property type="entry name" value="PH_domain"/>
</dbReference>
<dbReference type="InterPro" id="IPR039680">
    <property type="entry name" value="PLEKHB1/2"/>
</dbReference>
<dbReference type="GO" id="GO:0016020">
    <property type="term" value="C:membrane"/>
    <property type="evidence" value="ECO:0007669"/>
    <property type="project" value="UniProtKB-SubCell"/>
</dbReference>
<keyword evidence="2" id="KW-0472">Membrane</keyword>
<dbReference type="RefSeq" id="XP_008880225.1">
    <property type="nucleotide sequence ID" value="XM_008882003.1"/>
</dbReference>
<reference evidence="4" key="1">
    <citation type="submission" date="2013-12" db="EMBL/GenBank/DDBJ databases">
        <title>The Genome Sequence of Aphanomyces invadans NJM9701.</title>
        <authorList>
            <consortium name="The Broad Institute Genomics Platform"/>
            <person name="Russ C."/>
            <person name="Tyler B."/>
            <person name="van West P."/>
            <person name="Dieguez-Uribeondo J."/>
            <person name="Young S.K."/>
            <person name="Zeng Q."/>
            <person name="Gargeya S."/>
            <person name="Fitzgerald M."/>
            <person name="Abouelleil A."/>
            <person name="Alvarado L."/>
            <person name="Chapman S.B."/>
            <person name="Gainer-Dewar J."/>
            <person name="Goldberg J."/>
            <person name="Griggs A."/>
            <person name="Gujja S."/>
            <person name="Hansen M."/>
            <person name="Howarth C."/>
            <person name="Imamovic A."/>
            <person name="Ireland A."/>
            <person name="Larimer J."/>
            <person name="McCowan C."/>
            <person name="Murphy C."/>
            <person name="Pearson M."/>
            <person name="Poon T.W."/>
            <person name="Priest M."/>
            <person name="Roberts A."/>
            <person name="Saif S."/>
            <person name="Shea T."/>
            <person name="Sykes S."/>
            <person name="Wortman J."/>
            <person name="Nusbaum C."/>
            <person name="Birren B."/>
        </authorList>
    </citation>
    <scope>NUCLEOTIDE SEQUENCE [LARGE SCALE GENOMIC DNA]</scope>
    <source>
        <strain evidence="4">NJM9701</strain>
    </source>
</reference>
<dbReference type="PANTHER" id="PTHR14309:SF10">
    <property type="entry name" value="PH DOMAIN-CONTAINING PROTEIN"/>
    <property type="match status" value="1"/>
</dbReference>
<dbReference type="VEuPathDB" id="FungiDB:H310_14194"/>